<proteinExistence type="predicted"/>
<dbReference type="Proteomes" id="UP000294200">
    <property type="component" value="Unassembled WGS sequence"/>
</dbReference>
<feature type="region of interest" description="Disordered" evidence="1">
    <location>
        <begin position="74"/>
        <end position="104"/>
    </location>
</feature>
<dbReference type="PANTHER" id="PTHR43642:SF1">
    <property type="entry name" value="HYBRID SIGNAL TRANSDUCTION HISTIDINE KINASE G"/>
    <property type="match status" value="1"/>
</dbReference>
<keyword evidence="3" id="KW-1185">Reference proteome</keyword>
<evidence type="ECO:0000313" key="2">
    <source>
        <dbReference type="EMBL" id="TCG03230.1"/>
    </source>
</evidence>
<evidence type="ECO:0000313" key="3">
    <source>
        <dbReference type="Proteomes" id="UP000294200"/>
    </source>
</evidence>
<dbReference type="AlphaFoldDB" id="A0A4R0X707"/>
<dbReference type="PANTHER" id="PTHR43642">
    <property type="entry name" value="HYBRID SIGNAL TRANSDUCTION HISTIDINE KINASE G"/>
    <property type="match status" value="1"/>
</dbReference>
<dbReference type="InterPro" id="IPR016181">
    <property type="entry name" value="Acyl_CoA_acyltransferase"/>
</dbReference>
<dbReference type="SUPFAM" id="SSF55729">
    <property type="entry name" value="Acyl-CoA N-acyltransferases (Nat)"/>
    <property type="match status" value="1"/>
</dbReference>
<accession>A0A4R0X707</accession>
<sequence length="104" mass="11919">MRLYQQAIRSARANGFLHVEALANELAARFYAAHDFDVIAETYLQNARYCYLRWRADGKVRQLEQLYPHLGTEELKPGLTGNDRSASRIPRSRNREQGIAGGLR</sequence>
<name>A0A4R0X707_9BURK</name>
<comment type="caution">
    <text evidence="2">The sequence shown here is derived from an EMBL/GenBank/DDBJ whole genome shotgun (WGS) entry which is preliminary data.</text>
</comment>
<organism evidence="2 3">
    <name type="scientific">Paraburkholderia steynii</name>
    <dbReference type="NCBI Taxonomy" id="1245441"/>
    <lineage>
        <taxon>Bacteria</taxon>
        <taxon>Pseudomonadati</taxon>
        <taxon>Pseudomonadota</taxon>
        <taxon>Betaproteobacteria</taxon>
        <taxon>Burkholderiales</taxon>
        <taxon>Burkholderiaceae</taxon>
        <taxon>Paraburkholderia</taxon>
    </lineage>
</organism>
<dbReference type="EMBL" id="MWML01000468">
    <property type="protein sequence ID" value="TCG03230.1"/>
    <property type="molecule type" value="Genomic_DNA"/>
</dbReference>
<protein>
    <submittedName>
        <fullName evidence="2">Uncharacterized protein</fullName>
    </submittedName>
</protein>
<gene>
    <name evidence="2" type="ORF">BZM27_50005</name>
</gene>
<reference evidence="2 3" key="1">
    <citation type="submission" date="2017-02" db="EMBL/GenBank/DDBJ databases">
        <title>Paraburkholderia sophoroidis sp. nov. and Paraburkholderia steynii sp. nov. rhizobial symbionts of the fynbos legume Hypocalyptus sophoroides.</title>
        <authorList>
            <person name="Steenkamp E.T."/>
            <person name="Beukes C.W."/>
            <person name="Van Zyl E."/>
            <person name="Avontuur J."/>
            <person name="Chan W.Y."/>
            <person name="Hassen A."/>
            <person name="Palmer M."/>
            <person name="Mthombeni L."/>
            <person name="Phalane F."/>
            <person name="Sereme K."/>
            <person name="Venter S.N."/>
        </authorList>
    </citation>
    <scope>NUCLEOTIDE SEQUENCE [LARGE SCALE GENOMIC DNA]</scope>
    <source>
        <strain evidence="2 3">HC1.1ba</strain>
    </source>
</reference>
<evidence type="ECO:0000256" key="1">
    <source>
        <dbReference type="SAM" id="MobiDB-lite"/>
    </source>
</evidence>
<dbReference type="InterPro" id="IPR053159">
    <property type="entry name" value="Hybrid_Histidine_Kinase"/>
</dbReference>